<reference evidence="2 3" key="1">
    <citation type="submission" date="2019-08" db="EMBL/GenBank/DDBJ databases">
        <title>Bioinformatics analysis of the strain L3 and L5.</title>
        <authorList>
            <person name="Li X."/>
        </authorList>
    </citation>
    <scope>NUCLEOTIDE SEQUENCE [LARGE SCALE GENOMIC DNA]</scope>
    <source>
        <strain evidence="2 3">L3</strain>
    </source>
</reference>
<evidence type="ECO:0000313" key="2">
    <source>
        <dbReference type="EMBL" id="KAA0019538.1"/>
    </source>
</evidence>
<gene>
    <name evidence="2" type="ORF">F0A16_04125</name>
</gene>
<organism evidence="2 3">
    <name type="scientific">Salinicola corii</name>
    <dbReference type="NCBI Taxonomy" id="2606937"/>
    <lineage>
        <taxon>Bacteria</taxon>
        <taxon>Pseudomonadati</taxon>
        <taxon>Pseudomonadota</taxon>
        <taxon>Gammaproteobacteria</taxon>
        <taxon>Oceanospirillales</taxon>
        <taxon>Halomonadaceae</taxon>
        <taxon>Salinicola</taxon>
    </lineage>
</organism>
<sequence length="102" mass="11005">METISALQGLLGGAVVTTFIGYRLVWRRHMPLFESWFQLPIRRDLDTRLLGAATLFGIGWGLTGYCPGTDGRLAGGAELAAGAVLVAMVAGWWLARRCSSAH</sequence>
<dbReference type="RefSeq" id="WP_149434142.1">
    <property type="nucleotide sequence ID" value="NZ_VTPX01000002.1"/>
</dbReference>
<dbReference type="EMBL" id="VTPX01000002">
    <property type="protein sequence ID" value="KAA0019538.1"/>
    <property type="molecule type" value="Genomic_DNA"/>
</dbReference>
<keyword evidence="1" id="KW-0812">Transmembrane</keyword>
<accession>A0A640WGW1</accession>
<feature type="transmembrane region" description="Helical" evidence="1">
    <location>
        <begin position="77"/>
        <end position="95"/>
    </location>
</feature>
<evidence type="ECO:0000256" key="1">
    <source>
        <dbReference type="SAM" id="Phobius"/>
    </source>
</evidence>
<name>A0A640WGW1_9GAMM</name>
<dbReference type="Proteomes" id="UP000466024">
    <property type="component" value="Unassembled WGS sequence"/>
</dbReference>
<evidence type="ECO:0000313" key="3">
    <source>
        <dbReference type="Proteomes" id="UP000466024"/>
    </source>
</evidence>
<keyword evidence="1" id="KW-1133">Transmembrane helix</keyword>
<dbReference type="InterPro" id="IPR046513">
    <property type="entry name" value="DUF6691"/>
</dbReference>
<keyword evidence="3" id="KW-1185">Reference proteome</keyword>
<dbReference type="Pfam" id="PF20398">
    <property type="entry name" value="DUF6691"/>
    <property type="match status" value="1"/>
</dbReference>
<proteinExistence type="predicted"/>
<feature type="transmembrane region" description="Helical" evidence="1">
    <location>
        <begin position="6"/>
        <end position="26"/>
    </location>
</feature>
<feature type="transmembrane region" description="Helical" evidence="1">
    <location>
        <begin position="47"/>
        <end position="65"/>
    </location>
</feature>
<dbReference type="AlphaFoldDB" id="A0A640WGW1"/>
<keyword evidence="1" id="KW-0472">Membrane</keyword>
<comment type="caution">
    <text evidence="2">The sequence shown here is derived from an EMBL/GenBank/DDBJ whole genome shotgun (WGS) entry which is preliminary data.</text>
</comment>
<protein>
    <submittedName>
        <fullName evidence="2">YeeE/YedE family protein</fullName>
    </submittedName>
</protein>